<comment type="subcellular location">
    <subcellularLocation>
        <location evidence="2">Cytoplasm</location>
    </subcellularLocation>
    <subcellularLocation>
        <location evidence="1">Endoplasmic reticulum membrane</location>
        <topology evidence="1">Single-pass membrane protein</topology>
    </subcellularLocation>
</comment>
<evidence type="ECO:0000256" key="11">
    <source>
        <dbReference type="SAM" id="Phobius"/>
    </source>
</evidence>
<dbReference type="GO" id="GO:0036502">
    <property type="term" value="C:Derlin-1-VIMP complex"/>
    <property type="evidence" value="ECO:0007669"/>
    <property type="project" value="TreeGrafter"/>
</dbReference>
<keyword evidence="13" id="KW-1185">Reference proteome</keyword>
<dbReference type="Proteomes" id="UP000694427">
    <property type="component" value="Unplaced"/>
</dbReference>
<feature type="region of interest" description="Disordered" evidence="10">
    <location>
        <begin position="163"/>
        <end position="186"/>
    </location>
</feature>
<evidence type="ECO:0000256" key="2">
    <source>
        <dbReference type="ARBA" id="ARBA00004496"/>
    </source>
</evidence>
<evidence type="ECO:0000256" key="10">
    <source>
        <dbReference type="SAM" id="MobiDB-lite"/>
    </source>
</evidence>
<keyword evidence="4" id="KW-0963">Cytoplasm</keyword>
<evidence type="ECO:0000256" key="3">
    <source>
        <dbReference type="ARBA" id="ARBA00011034"/>
    </source>
</evidence>
<dbReference type="GO" id="GO:0030968">
    <property type="term" value="P:endoplasmic reticulum unfolded protein response"/>
    <property type="evidence" value="ECO:0007669"/>
    <property type="project" value="TreeGrafter"/>
</dbReference>
<accession>A0A8C1MZ21</accession>
<evidence type="ECO:0000256" key="4">
    <source>
        <dbReference type="ARBA" id="ARBA00022490"/>
    </source>
</evidence>
<evidence type="ECO:0000313" key="13">
    <source>
        <dbReference type="Proteomes" id="UP000694427"/>
    </source>
</evidence>
<feature type="compositionally biased region" description="Basic and acidic residues" evidence="10">
    <location>
        <begin position="84"/>
        <end position="107"/>
    </location>
</feature>
<evidence type="ECO:0000256" key="7">
    <source>
        <dbReference type="ARBA" id="ARBA00022933"/>
    </source>
</evidence>
<reference evidence="12" key="2">
    <citation type="submission" date="2025-09" db="UniProtKB">
        <authorList>
            <consortium name="Ensembl"/>
        </authorList>
    </citation>
    <scope>IDENTIFICATION</scope>
</reference>
<dbReference type="GO" id="GO:0036513">
    <property type="term" value="C:Derlin-1 retrotranslocation complex"/>
    <property type="evidence" value="ECO:0007669"/>
    <property type="project" value="TreeGrafter"/>
</dbReference>
<dbReference type="AlphaFoldDB" id="A0A8C1MZ21"/>
<dbReference type="Gene3D" id="6.10.250.2950">
    <property type="match status" value="1"/>
</dbReference>
<reference evidence="12" key="1">
    <citation type="submission" date="2025-08" db="UniProtKB">
        <authorList>
            <consortium name="Ensembl"/>
        </authorList>
    </citation>
    <scope>IDENTIFICATION</scope>
</reference>
<dbReference type="PANTHER" id="PTHR28621:SF1">
    <property type="entry name" value="SELENOPROTEIN S"/>
    <property type="match status" value="1"/>
</dbReference>
<evidence type="ECO:0000256" key="1">
    <source>
        <dbReference type="ARBA" id="ARBA00004389"/>
    </source>
</evidence>
<dbReference type="Pfam" id="PF06936">
    <property type="entry name" value="Selenoprotein_S"/>
    <property type="match status" value="1"/>
</dbReference>
<name>A0A8C1MZ21_CYPCA</name>
<dbReference type="Ensembl" id="ENSCCRT00010092059.1">
    <property type="protein sequence ID" value="ENSCCRP00010082977.1"/>
    <property type="gene ID" value="ENSCCRG00010036291.1"/>
</dbReference>
<keyword evidence="5 11" id="KW-0812">Transmembrane</keyword>
<feature type="compositionally biased region" description="Polar residues" evidence="10">
    <location>
        <begin position="163"/>
        <end position="174"/>
    </location>
</feature>
<dbReference type="InterPro" id="IPR009703">
    <property type="entry name" value="Selenoprotein_S"/>
</dbReference>
<evidence type="ECO:0000256" key="6">
    <source>
        <dbReference type="ARBA" id="ARBA00022824"/>
    </source>
</evidence>
<evidence type="ECO:0000313" key="12">
    <source>
        <dbReference type="Ensembl" id="ENSCCRP00010082977.1"/>
    </source>
</evidence>
<protein>
    <submittedName>
        <fullName evidence="12">Selenoprotein S</fullName>
    </submittedName>
</protein>
<dbReference type="GO" id="GO:0030970">
    <property type="term" value="P:retrograde protein transport, ER to cytosol"/>
    <property type="evidence" value="ECO:0007669"/>
    <property type="project" value="TreeGrafter"/>
</dbReference>
<feature type="region of interest" description="Disordered" evidence="10">
    <location>
        <begin position="58"/>
        <end position="107"/>
    </location>
</feature>
<proteinExistence type="inferred from homology"/>
<evidence type="ECO:0000256" key="9">
    <source>
        <dbReference type="ARBA" id="ARBA00023136"/>
    </source>
</evidence>
<sequence>MEAEAGARVRNEAVLQNQDLSFLLPSVTAFLSDYGWYVVFMCVGVYLLIQHLHKNRSTDSQSSSVSAASQDPESVVRSQAALEASRRRMQEEQDARAAEFRERQQRLEEEKRRQKIEMWESMKEGKSYRGNAKVAQVSLLGRMPPGLRCQVLHLHIISHIQQNTEEATSSSSLRPKTDKKPLRNSGTQALHFRLGDTYSQLRVFLQ</sequence>
<evidence type="ECO:0000256" key="5">
    <source>
        <dbReference type="ARBA" id="ARBA00022692"/>
    </source>
</evidence>
<dbReference type="PANTHER" id="PTHR28621">
    <property type="entry name" value="SELENOPROTEIN S"/>
    <property type="match status" value="1"/>
</dbReference>
<keyword evidence="6" id="KW-0256">Endoplasmic reticulum</keyword>
<feature type="compositionally biased region" description="Low complexity" evidence="10">
    <location>
        <begin position="58"/>
        <end position="71"/>
    </location>
</feature>
<organism evidence="12 13">
    <name type="scientific">Cyprinus carpio</name>
    <name type="common">Common carp</name>
    <dbReference type="NCBI Taxonomy" id="7962"/>
    <lineage>
        <taxon>Eukaryota</taxon>
        <taxon>Metazoa</taxon>
        <taxon>Chordata</taxon>
        <taxon>Craniata</taxon>
        <taxon>Vertebrata</taxon>
        <taxon>Euteleostomi</taxon>
        <taxon>Actinopterygii</taxon>
        <taxon>Neopterygii</taxon>
        <taxon>Teleostei</taxon>
        <taxon>Ostariophysi</taxon>
        <taxon>Cypriniformes</taxon>
        <taxon>Cyprinidae</taxon>
        <taxon>Cyprininae</taxon>
        <taxon>Cyprinus</taxon>
    </lineage>
</organism>
<comment type="similarity">
    <text evidence="3">Belongs to the selenoprotein S family.</text>
</comment>
<keyword evidence="9 11" id="KW-0472">Membrane</keyword>
<keyword evidence="7" id="KW-0712">Selenocysteine</keyword>
<evidence type="ECO:0000256" key="8">
    <source>
        <dbReference type="ARBA" id="ARBA00022989"/>
    </source>
</evidence>
<feature type="transmembrane region" description="Helical" evidence="11">
    <location>
        <begin position="34"/>
        <end position="52"/>
    </location>
</feature>
<keyword evidence="8 11" id="KW-1133">Transmembrane helix</keyword>